<reference evidence="1 2" key="1">
    <citation type="submission" date="2018-11" db="EMBL/GenBank/DDBJ databases">
        <authorList>
            <person name="Teng T."/>
        </authorList>
    </citation>
    <scope>NUCLEOTIDE SEQUENCE [LARGE SCALE GENOMIC DNA]</scope>
</reference>
<dbReference type="EMBL" id="MK240351">
    <property type="protein sequence ID" value="QAU04064.1"/>
    <property type="molecule type" value="Genomic_DNA"/>
</dbReference>
<evidence type="ECO:0000313" key="2">
    <source>
        <dbReference type="Proteomes" id="UP000289169"/>
    </source>
</evidence>
<name>A0A410T5Y2_9CAUD</name>
<organism evidence="1 2">
    <name type="scientific">Acinetobacter phage Henu6</name>
    <dbReference type="NCBI Taxonomy" id="2500136"/>
    <lineage>
        <taxon>Viruses</taxon>
        <taxon>Duplodnaviria</taxon>
        <taxon>Heunggongvirae</taxon>
        <taxon>Uroviricota</taxon>
        <taxon>Caudoviricetes</taxon>
        <taxon>Pantevenvirales</taxon>
        <taxon>Straboviridae</taxon>
        <taxon>Twarogvirinae</taxon>
        <taxon>Zedzedvirus</taxon>
        <taxon>Zedzedvirus zz1</taxon>
    </lineage>
</organism>
<evidence type="ECO:0000313" key="1">
    <source>
        <dbReference type="EMBL" id="QAU04064.1"/>
    </source>
</evidence>
<dbReference type="Proteomes" id="UP000289169">
    <property type="component" value="Segment"/>
</dbReference>
<protein>
    <submittedName>
        <fullName evidence="1">Uncharacterized protein</fullName>
    </submittedName>
</protein>
<accession>A0A410T5Y2</accession>
<proteinExistence type="predicted"/>
<gene>
    <name evidence="1" type="ORF">Henu6_gp77</name>
</gene>
<sequence>MVKVVKRAVPLNAEIYNNLIKTFNDAINGYITFGDGKKVYDQYLGQFKDQIIKMRNEFPKYAELKASGIKFVDDPTYVNDMGEFVSVKSWMGSLTTGSDSVANILDAEVVYCIRFTRGINVTTNANTPVIGLVVRGTPKPQKPGGEKCLNLMRN</sequence>